<name>A0A1V0SF96_9VIRU</name>
<proteinExistence type="predicted"/>
<feature type="region of interest" description="Disordered" evidence="1">
    <location>
        <begin position="33"/>
        <end position="55"/>
    </location>
</feature>
<accession>A0A1V0SF96</accession>
<dbReference type="EMBL" id="KY684103">
    <property type="protein sequence ID" value="ARF10314.1"/>
    <property type="molecule type" value="Genomic_DNA"/>
</dbReference>
<feature type="compositionally biased region" description="Basic and acidic residues" evidence="1">
    <location>
        <begin position="45"/>
        <end position="55"/>
    </location>
</feature>
<sequence length="76" mass="8901">MHTLYLYNINNKNMDNDKTKAILEKEINQNNNTDINLEPESYLNQDDKTPQKYDKTSNWTSISDMIAEMIDSICLV</sequence>
<gene>
    <name evidence="2" type="ORF">Hokovirus_1_193</name>
</gene>
<evidence type="ECO:0000313" key="2">
    <source>
        <dbReference type="EMBL" id="ARF10314.1"/>
    </source>
</evidence>
<organism evidence="2">
    <name type="scientific">Hokovirus HKV1</name>
    <dbReference type="NCBI Taxonomy" id="1977638"/>
    <lineage>
        <taxon>Viruses</taxon>
        <taxon>Varidnaviria</taxon>
        <taxon>Bamfordvirae</taxon>
        <taxon>Nucleocytoviricota</taxon>
        <taxon>Megaviricetes</taxon>
        <taxon>Imitervirales</taxon>
        <taxon>Mimiviridae</taxon>
        <taxon>Klosneuvirinae</taxon>
        <taxon>Hokovirus</taxon>
    </lineage>
</organism>
<reference evidence="2" key="1">
    <citation type="journal article" date="2017" name="Science">
        <title>Giant viruses with an expanded complement of translation system components.</title>
        <authorList>
            <person name="Schulz F."/>
            <person name="Yutin N."/>
            <person name="Ivanova N.N."/>
            <person name="Ortega D.R."/>
            <person name="Lee T.K."/>
            <person name="Vierheilig J."/>
            <person name="Daims H."/>
            <person name="Horn M."/>
            <person name="Wagner M."/>
            <person name="Jensen G.J."/>
            <person name="Kyrpides N.C."/>
            <person name="Koonin E.V."/>
            <person name="Woyke T."/>
        </authorList>
    </citation>
    <scope>NUCLEOTIDE SEQUENCE</scope>
    <source>
        <strain evidence="2">HKV1</strain>
    </source>
</reference>
<evidence type="ECO:0000256" key="1">
    <source>
        <dbReference type="SAM" id="MobiDB-lite"/>
    </source>
</evidence>
<protein>
    <submittedName>
        <fullName evidence="2">Uncharacterized protein</fullName>
    </submittedName>
</protein>